<protein>
    <recommendedName>
        <fullName evidence="5">Crinkler effector protein N-terminal domain-containing protein</fullName>
    </recommendedName>
</protein>
<feature type="domain" description="Crinkler effector protein N-terminal" evidence="5">
    <location>
        <begin position="56"/>
        <end position="137"/>
    </location>
</feature>
<feature type="non-terminal residue" evidence="6">
    <location>
        <position position="182"/>
    </location>
</feature>
<dbReference type="GO" id="GO:0043657">
    <property type="term" value="C:host cell"/>
    <property type="evidence" value="ECO:0007669"/>
    <property type="project" value="UniProtKB-SubCell"/>
</dbReference>
<dbReference type="EMBL" id="JAAAUY010000782">
    <property type="protein sequence ID" value="KAF9326446.1"/>
    <property type="molecule type" value="Genomic_DNA"/>
</dbReference>
<dbReference type="InterPro" id="IPR045379">
    <property type="entry name" value="Crinkler_N"/>
</dbReference>
<keyword evidence="3" id="KW-0964">Secreted</keyword>
<evidence type="ECO:0000256" key="2">
    <source>
        <dbReference type="ARBA" id="ARBA00004613"/>
    </source>
</evidence>
<feature type="region of interest" description="Disordered" evidence="4">
    <location>
        <begin position="1"/>
        <end position="41"/>
    </location>
</feature>
<dbReference type="AlphaFoldDB" id="A0A9P5SG69"/>
<comment type="subcellular location">
    <subcellularLocation>
        <location evidence="1">Host cell</location>
    </subcellularLocation>
    <subcellularLocation>
        <location evidence="2">Secreted</location>
    </subcellularLocation>
</comment>
<dbReference type="Pfam" id="PF20147">
    <property type="entry name" value="Crinkler"/>
    <property type="match status" value="1"/>
</dbReference>
<comment type="caution">
    <text evidence="6">The sequence shown here is derived from an EMBL/GenBank/DDBJ whole genome shotgun (WGS) entry which is preliminary data.</text>
</comment>
<organism evidence="6 7">
    <name type="scientific">Podila minutissima</name>
    <dbReference type="NCBI Taxonomy" id="64525"/>
    <lineage>
        <taxon>Eukaryota</taxon>
        <taxon>Fungi</taxon>
        <taxon>Fungi incertae sedis</taxon>
        <taxon>Mucoromycota</taxon>
        <taxon>Mortierellomycotina</taxon>
        <taxon>Mortierellomycetes</taxon>
        <taxon>Mortierellales</taxon>
        <taxon>Mortierellaceae</taxon>
        <taxon>Podila</taxon>
    </lineage>
</organism>
<evidence type="ECO:0000256" key="3">
    <source>
        <dbReference type="ARBA" id="ARBA00022525"/>
    </source>
</evidence>
<dbReference type="Proteomes" id="UP000696485">
    <property type="component" value="Unassembled WGS sequence"/>
</dbReference>
<gene>
    <name evidence="6" type="ORF">BG006_010136</name>
</gene>
<evidence type="ECO:0000259" key="5">
    <source>
        <dbReference type="Pfam" id="PF20147"/>
    </source>
</evidence>
<proteinExistence type="predicted"/>
<keyword evidence="7" id="KW-1185">Reference proteome</keyword>
<evidence type="ECO:0000256" key="1">
    <source>
        <dbReference type="ARBA" id="ARBA00004340"/>
    </source>
</evidence>
<evidence type="ECO:0000256" key="4">
    <source>
        <dbReference type="SAM" id="MobiDB-lite"/>
    </source>
</evidence>
<evidence type="ECO:0000313" key="6">
    <source>
        <dbReference type="EMBL" id="KAF9326446.1"/>
    </source>
</evidence>
<evidence type="ECO:0000313" key="7">
    <source>
        <dbReference type="Proteomes" id="UP000696485"/>
    </source>
</evidence>
<name>A0A9P5SG69_9FUNG</name>
<dbReference type="GO" id="GO:0005576">
    <property type="term" value="C:extracellular region"/>
    <property type="evidence" value="ECO:0007669"/>
    <property type="project" value="UniProtKB-SubCell"/>
</dbReference>
<accession>A0A9P5SG69</accession>
<sequence length="182" mass="20187">SRHVKGLQQTLTRDVALKRPSSNNRVTTGDPAKSHSDTSETPELVLGTLASAALDKAFSIKIPSNDTVAEFKNLIKTEKSPEFDDVAADKLTLWDVSFLECIILKDLPAARKLHPMEKISDVFKDPLAEKTVSIIVQRPPQERSFFMFAQSEHNHPYSSPDPTTVSKKCAPIVSYPEDAQQI</sequence>
<reference evidence="6" key="1">
    <citation type="journal article" date="2020" name="Fungal Divers.">
        <title>Resolving the Mortierellaceae phylogeny through synthesis of multi-gene phylogenetics and phylogenomics.</title>
        <authorList>
            <person name="Vandepol N."/>
            <person name="Liber J."/>
            <person name="Desiro A."/>
            <person name="Na H."/>
            <person name="Kennedy M."/>
            <person name="Barry K."/>
            <person name="Grigoriev I.V."/>
            <person name="Miller A.N."/>
            <person name="O'Donnell K."/>
            <person name="Stajich J.E."/>
            <person name="Bonito G."/>
        </authorList>
    </citation>
    <scope>NUCLEOTIDE SEQUENCE</scope>
    <source>
        <strain evidence="6">NVP1</strain>
    </source>
</reference>